<dbReference type="AlphaFoldDB" id="A0A5E4UDV3"/>
<sequence length="195" mass="21504">MTTVVVVKKAGEIAIAADSLVTFGDTRLSQAYEENRKVFVVGDSYVGLAGTTAHFPVMRAILTGMGDECRLHSRDDVFRTFVKVHQKLKEEYFLNTKEEEDDPYESSQITCVIANPTGIYGIYSYREVFVFDRFWGIGSGRNFALGAMYALYDHDLSASAIAEAGVAAGAEFDKSSCGPFQVHAFQIDTLNTIKP</sequence>
<gene>
    <name evidence="1" type="ORF">PTE30175_01911</name>
</gene>
<keyword evidence="2" id="KW-1185">Reference proteome</keyword>
<dbReference type="Pfam" id="PF00227">
    <property type="entry name" value="Proteasome"/>
    <property type="match status" value="1"/>
</dbReference>
<dbReference type="SUPFAM" id="SSF56235">
    <property type="entry name" value="N-terminal nucleophile aminohydrolases (Ntn hydrolases)"/>
    <property type="match status" value="1"/>
</dbReference>
<proteinExistence type="predicted"/>
<dbReference type="InterPro" id="IPR029055">
    <property type="entry name" value="Ntn_hydrolases_N"/>
</dbReference>
<dbReference type="Gene3D" id="3.60.20.10">
    <property type="entry name" value="Glutamine Phosphoribosylpyrophosphate, subunit 1, domain 1"/>
    <property type="match status" value="1"/>
</dbReference>
<accession>A0A5E4UDV3</accession>
<dbReference type="RefSeq" id="WP_150696814.1">
    <property type="nucleotide sequence ID" value="NZ_CABPRZ010000006.1"/>
</dbReference>
<dbReference type="OrthoDB" id="9150015at2"/>
<evidence type="ECO:0000313" key="1">
    <source>
        <dbReference type="EMBL" id="VVD98001.1"/>
    </source>
</evidence>
<dbReference type="CDD" id="cd01906">
    <property type="entry name" value="proteasome_protease_HslV"/>
    <property type="match status" value="1"/>
</dbReference>
<dbReference type="EMBL" id="CABPRZ010000006">
    <property type="protein sequence ID" value="VVD98001.1"/>
    <property type="molecule type" value="Genomic_DNA"/>
</dbReference>
<reference evidence="1 2" key="1">
    <citation type="submission" date="2019-08" db="EMBL/GenBank/DDBJ databases">
        <authorList>
            <person name="Peeters C."/>
        </authorList>
    </citation>
    <scope>NUCLEOTIDE SEQUENCE [LARGE SCALE GENOMIC DNA]</scope>
    <source>
        <strain evidence="1 2">LMG 30175</strain>
    </source>
</reference>
<dbReference type="Proteomes" id="UP000414233">
    <property type="component" value="Unassembled WGS sequence"/>
</dbReference>
<organism evidence="1 2">
    <name type="scientific">Pandoraea terrae</name>
    <dbReference type="NCBI Taxonomy" id="1537710"/>
    <lineage>
        <taxon>Bacteria</taxon>
        <taxon>Pseudomonadati</taxon>
        <taxon>Pseudomonadota</taxon>
        <taxon>Betaproteobacteria</taxon>
        <taxon>Burkholderiales</taxon>
        <taxon>Burkholderiaceae</taxon>
        <taxon>Pandoraea</taxon>
    </lineage>
</organism>
<dbReference type="GO" id="GO:0005839">
    <property type="term" value="C:proteasome core complex"/>
    <property type="evidence" value="ECO:0007669"/>
    <property type="project" value="InterPro"/>
</dbReference>
<name>A0A5E4UDV3_9BURK</name>
<dbReference type="GO" id="GO:0051603">
    <property type="term" value="P:proteolysis involved in protein catabolic process"/>
    <property type="evidence" value="ECO:0007669"/>
    <property type="project" value="InterPro"/>
</dbReference>
<dbReference type="InterPro" id="IPR001353">
    <property type="entry name" value="Proteasome_sua/b"/>
</dbReference>
<protein>
    <submittedName>
        <fullName evidence="1">MFS transporter</fullName>
    </submittedName>
</protein>
<evidence type="ECO:0000313" key="2">
    <source>
        <dbReference type="Proteomes" id="UP000414233"/>
    </source>
</evidence>